<gene>
    <name evidence="1" type="ORF">GGX14DRAFT_352007</name>
</gene>
<sequence length="63" mass="7122">YVFESFNMIHRATSGSDASAWYGPTNTLLGFLFPPEQYEVAPHKELVHPDSGDFPIIFVVSYK</sequence>
<name>A0AAD7E1K7_9AGAR</name>
<keyword evidence="2" id="KW-1185">Reference proteome</keyword>
<dbReference type="Proteomes" id="UP001219525">
    <property type="component" value="Unassembled WGS sequence"/>
</dbReference>
<dbReference type="EMBL" id="JARJCW010000006">
    <property type="protein sequence ID" value="KAJ7223147.1"/>
    <property type="molecule type" value="Genomic_DNA"/>
</dbReference>
<accession>A0AAD7E1K7</accession>
<reference evidence="1" key="1">
    <citation type="submission" date="2023-03" db="EMBL/GenBank/DDBJ databases">
        <title>Massive genome expansion in bonnet fungi (Mycena s.s.) driven by repeated elements and novel gene families across ecological guilds.</title>
        <authorList>
            <consortium name="Lawrence Berkeley National Laboratory"/>
            <person name="Harder C.B."/>
            <person name="Miyauchi S."/>
            <person name="Viragh M."/>
            <person name="Kuo A."/>
            <person name="Thoen E."/>
            <person name="Andreopoulos B."/>
            <person name="Lu D."/>
            <person name="Skrede I."/>
            <person name="Drula E."/>
            <person name="Henrissat B."/>
            <person name="Morin E."/>
            <person name="Kohler A."/>
            <person name="Barry K."/>
            <person name="LaButti K."/>
            <person name="Morin E."/>
            <person name="Salamov A."/>
            <person name="Lipzen A."/>
            <person name="Mereny Z."/>
            <person name="Hegedus B."/>
            <person name="Baldrian P."/>
            <person name="Stursova M."/>
            <person name="Weitz H."/>
            <person name="Taylor A."/>
            <person name="Grigoriev I.V."/>
            <person name="Nagy L.G."/>
            <person name="Martin F."/>
            <person name="Kauserud H."/>
        </authorList>
    </citation>
    <scope>NUCLEOTIDE SEQUENCE</scope>
    <source>
        <strain evidence="1">9144</strain>
    </source>
</reference>
<proteinExistence type="predicted"/>
<protein>
    <submittedName>
        <fullName evidence="1">Uncharacterized protein</fullName>
    </submittedName>
</protein>
<organism evidence="1 2">
    <name type="scientific">Mycena pura</name>
    <dbReference type="NCBI Taxonomy" id="153505"/>
    <lineage>
        <taxon>Eukaryota</taxon>
        <taxon>Fungi</taxon>
        <taxon>Dikarya</taxon>
        <taxon>Basidiomycota</taxon>
        <taxon>Agaricomycotina</taxon>
        <taxon>Agaricomycetes</taxon>
        <taxon>Agaricomycetidae</taxon>
        <taxon>Agaricales</taxon>
        <taxon>Marasmiineae</taxon>
        <taxon>Mycenaceae</taxon>
        <taxon>Mycena</taxon>
    </lineage>
</organism>
<evidence type="ECO:0000313" key="2">
    <source>
        <dbReference type="Proteomes" id="UP001219525"/>
    </source>
</evidence>
<feature type="non-terminal residue" evidence="1">
    <location>
        <position position="1"/>
    </location>
</feature>
<dbReference type="AlphaFoldDB" id="A0AAD7E1K7"/>
<evidence type="ECO:0000313" key="1">
    <source>
        <dbReference type="EMBL" id="KAJ7223147.1"/>
    </source>
</evidence>
<comment type="caution">
    <text evidence="1">The sequence shown here is derived from an EMBL/GenBank/DDBJ whole genome shotgun (WGS) entry which is preliminary data.</text>
</comment>